<accession>A0A8S1YPF8</accession>
<comment type="caution">
    <text evidence="1">The sequence shown here is derived from an EMBL/GenBank/DDBJ whole genome shotgun (WGS) entry which is preliminary data.</text>
</comment>
<protein>
    <submittedName>
        <fullName evidence="1">Uncharacterized protein</fullName>
    </submittedName>
</protein>
<organism evidence="1 2">
    <name type="scientific">Paramecium octaurelia</name>
    <dbReference type="NCBI Taxonomy" id="43137"/>
    <lineage>
        <taxon>Eukaryota</taxon>
        <taxon>Sar</taxon>
        <taxon>Alveolata</taxon>
        <taxon>Ciliophora</taxon>
        <taxon>Intramacronucleata</taxon>
        <taxon>Oligohymenophorea</taxon>
        <taxon>Peniculida</taxon>
        <taxon>Parameciidae</taxon>
        <taxon>Paramecium</taxon>
    </lineage>
</organism>
<evidence type="ECO:0000313" key="1">
    <source>
        <dbReference type="EMBL" id="CAD8214647.1"/>
    </source>
</evidence>
<name>A0A8S1YPF8_PAROT</name>
<proteinExistence type="predicted"/>
<dbReference type="EMBL" id="CAJJDP010000188">
    <property type="protein sequence ID" value="CAD8214647.1"/>
    <property type="molecule type" value="Genomic_DNA"/>
</dbReference>
<dbReference type="AlphaFoldDB" id="A0A8S1YPF8"/>
<sequence length="95" mass="11597">MQEISMQQQGIRLSFNENIMPQFHIDMVLFLRYWQSYLKKMYIKNEGEKHESYLKHKRYITVQGLQYLDYQNICSTNTNKTDIRIQDGQDRQNTQ</sequence>
<evidence type="ECO:0000313" key="2">
    <source>
        <dbReference type="Proteomes" id="UP000683925"/>
    </source>
</evidence>
<keyword evidence="2" id="KW-1185">Reference proteome</keyword>
<gene>
    <name evidence="1" type="ORF">POCTA_138.1.T1840028</name>
</gene>
<reference evidence="1" key="1">
    <citation type="submission" date="2021-01" db="EMBL/GenBank/DDBJ databases">
        <authorList>
            <consortium name="Genoscope - CEA"/>
            <person name="William W."/>
        </authorList>
    </citation>
    <scope>NUCLEOTIDE SEQUENCE</scope>
</reference>
<dbReference type="Proteomes" id="UP000683925">
    <property type="component" value="Unassembled WGS sequence"/>
</dbReference>